<dbReference type="GO" id="GO:0005524">
    <property type="term" value="F:ATP binding"/>
    <property type="evidence" value="ECO:0007669"/>
    <property type="project" value="UniProtKB-UniRule"/>
</dbReference>
<feature type="binding site" evidence="11">
    <location>
        <position position="130"/>
    </location>
    <ligand>
        <name>ATP</name>
        <dbReference type="ChEBI" id="CHEBI:30616"/>
    </ligand>
</feature>
<dbReference type="RefSeq" id="WP_148596444.1">
    <property type="nucleotide sequence ID" value="NZ_CP042997.1"/>
</dbReference>
<keyword evidence="8 11" id="KW-0067">ATP-binding</keyword>
<dbReference type="InterPro" id="IPR027417">
    <property type="entry name" value="P-loop_NTPase"/>
</dbReference>
<feature type="binding site" evidence="11">
    <location>
        <position position="149"/>
    </location>
    <ligand>
        <name>substrate</name>
    </ligand>
</feature>
<comment type="caution">
    <text evidence="11">Lacks conserved residue(s) required for the propagation of feature annotation.</text>
</comment>
<dbReference type="KEGG" id="agv:OJF2_53870"/>
<dbReference type="SUPFAM" id="SSF52540">
    <property type="entry name" value="P-loop containing nucleoside triphosphate hydrolases"/>
    <property type="match status" value="1"/>
</dbReference>
<comment type="function">
    <text evidence="11">Catalyzes the specific phosphorylation of the 3-hydroxyl group of shikimic acid using ATP as a cosubstrate.</text>
</comment>
<evidence type="ECO:0000256" key="11">
    <source>
        <dbReference type="HAMAP-Rule" id="MF_00109"/>
    </source>
</evidence>
<evidence type="ECO:0000256" key="10">
    <source>
        <dbReference type="ARBA" id="ARBA00048567"/>
    </source>
</evidence>
<dbReference type="HAMAP" id="MF_00109">
    <property type="entry name" value="Shikimate_kinase"/>
    <property type="match status" value="1"/>
</dbReference>
<keyword evidence="9 11" id="KW-0057">Aromatic amino acid biosynthesis</keyword>
<dbReference type="PRINTS" id="PR01100">
    <property type="entry name" value="SHIKIMTKNASE"/>
</dbReference>
<dbReference type="AlphaFoldDB" id="A0A5B9W7Y3"/>
<keyword evidence="11" id="KW-0460">Magnesium</keyword>
<dbReference type="GO" id="GO:0009073">
    <property type="term" value="P:aromatic amino acid family biosynthetic process"/>
    <property type="evidence" value="ECO:0007669"/>
    <property type="project" value="UniProtKB-KW"/>
</dbReference>
<dbReference type="CDD" id="cd00464">
    <property type="entry name" value="SK"/>
    <property type="match status" value="1"/>
</dbReference>
<comment type="subunit">
    <text evidence="11">Monomer.</text>
</comment>
<dbReference type="InterPro" id="IPR031322">
    <property type="entry name" value="Shikimate/glucono_kinase"/>
</dbReference>
<comment type="similarity">
    <text evidence="2 11">Belongs to the shikimate kinase family.</text>
</comment>
<dbReference type="InterPro" id="IPR023000">
    <property type="entry name" value="Shikimate_kinase_CS"/>
</dbReference>
<proteinExistence type="inferred from homology"/>
<dbReference type="EC" id="2.7.1.71" evidence="3 11"/>
<evidence type="ECO:0000256" key="7">
    <source>
        <dbReference type="ARBA" id="ARBA00022777"/>
    </source>
</evidence>
<evidence type="ECO:0000256" key="6">
    <source>
        <dbReference type="ARBA" id="ARBA00022741"/>
    </source>
</evidence>
<dbReference type="UniPathway" id="UPA00053">
    <property type="reaction ID" value="UER00088"/>
</dbReference>
<comment type="pathway">
    <text evidence="1 11">Metabolic intermediate biosynthesis; chorismate biosynthesis; chorismate from D-erythrose 4-phosphate and phosphoenolpyruvate: step 5/7.</text>
</comment>
<comment type="cofactor">
    <cofactor evidence="11">
        <name>Mg(2+)</name>
        <dbReference type="ChEBI" id="CHEBI:18420"/>
    </cofactor>
    <text evidence="11">Binds 1 Mg(2+) ion per subunit.</text>
</comment>
<dbReference type="GO" id="GO:0000287">
    <property type="term" value="F:magnesium ion binding"/>
    <property type="evidence" value="ECO:0007669"/>
    <property type="project" value="UniProtKB-UniRule"/>
</dbReference>
<dbReference type="PANTHER" id="PTHR21087:SF16">
    <property type="entry name" value="SHIKIMATE KINASE 1, CHLOROPLASTIC"/>
    <property type="match status" value="1"/>
</dbReference>
<dbReference type="PROSITE" id="PS01128">
    <property type="entry name" value="SHIKIMATE_KINASE"/>
    <property type="match status" value="1"/>
</dbReference>
<evidence type="ECO:0000256" key="8">
    <source>
        <dbReference type="ARBA" id="ARBA00022840"/>
    </source>
</evidence>
<keyword evidence="13" id="KW-1185">Reference proteome</keyword>
<gene>
    <name evidence="11 12" type="primary">aroK</name>
    <name evidence="12" type="ORF">OJF2_53870</name>
</gene>
<evidence type="ECO:0000256" key="1">
    <source>
        <dbReference type="ARBA" id="ARBA00004842"/>
    </source>
</evidence>
<evidence type="ECO:0000256" key="9">
    <source>
        <dbReference type="ARBA" id="ARBA00023141"/>
    </source>
</evidence>
<dbReference type="GO" id="GO:0004765">
    <property type="term" value="F:shikimate kinase activity"/>
    <property type="evidence" value="ECO:0007669"/>
    <property type="project" value="UniProtKB-UniRule"/>
</dbReference>
<evidence type="ECO:0000256" key="4">
    <source>
        <dbReference type="ARBA" id="ARBA00022605"/>
    </source>
</evidence>
<feature type="binding site" evidence="11">
    <location>
        <position position="88"/>
    </location>
    <ligand>
        <name>substrate</name>
    </ligand>
</feature>
<feature type="binding site" evidence="11">
    <location>
        <position position="41"/>
    </location>
    <ligand>
        <name>substrate</name>
    </ligand>
</feature>
<keyword evidence="6 11" id="KW-0547">Nucleotide-binding</keyword>
<protein>
    <recommendedName>
        <fullName evidence="3 11">Shikimate kinase</fullName>
        <shortName evidence="11">SK</shortName>
        <ecNumber evidence="3 11">2.7.1.71</ecNumber>
    </recommendedName>
</protein>
<organism evidence="12 13">
    <name type="scientific">Aquisphaera giovannonii</name>
    <dbReference type="NCBI Taxonomy" id="406548"/>
    <lineage>
        <taxon>Bacteria</taxon>
        <taxon>Pseudomonadati</taxon>
        <taxon>Planctomycetota</taxon>
        <taxon>Planctomycetia</taxon>
        <taxon>Isosphaerales</taxon>
        <taxon>Isosphaeraceae</taxon>
        <taxon>Aquisphaera</taxon>
    </lineage>
</organism>
<dbReference type="GO" id="GO:0008652">
    <property type="term" value="P:amino acid biosynthetic process"/>
    <property type="evidence" value="ECO:0007669"/>
    <property type="project" value="UniProtKB-KW"/>
</dbReference>
<keyword evidence="5 11" id="KW-0808">Transferase</keyword>
<name>A0A5B9W7Y3_9BACT</name>
<dbReference type="InterPro" id="IPR000623">
    <property type="entry name" value="Shikimate_kinase/TSH1"/>
</dbReference>
<keyword evidence="4 11" id="KW-0028">Amino-acid biosynthesis</keyword>
<dbReference type="Gene3D" id="3.40.50.300">
    <property type="entry name" value="P-loop containing nucleotide triphosphate hydrolases"/>
    <property type="match status" value="1"/>
</dbReference>
<reference evidence="12 13" key="1">
    <citation type="submission" date="2019-08" db="EMBL/GenBank/DDBJ databases">
        <title>Deep-cultivation of Planctomycetes and their phenomic and genomic characterization uncovers novel biology.</title>
        <authorList>
            <person name="Wiegand S."/>
            <person name="Jogler M."/>
            <person name="Boedeker C."/>
            <person name="Pinto D."/>
            <person name="Vollmers J."/>
            <person name="Rivas-Marin E."/>
            <person name="Kohn T."/>
            <person name="Peeters S.H."/>
            <person name="Heuer A."/>
            <person name="Rast P."/>
            <person name="Oberbeckmann S."/>
            <person name="Bunk B."/>
            <person name="Jeske O."/>
            <person name="Meyerdierks A."/>
            <person name="Storesund J.E."/>
            <person name="Kallscheuer N."/>
            <person name="Luecker S."/>
            <person name="Lage O.M."/>
            <person name="Pohl T."/>
            <person name="Merkel B.J."/>
            <person name="Hornburger P."/>
            <person name="Mueller R.-W."/>
            <person name="Bruemmer F."/>
            <person name="Labrenz M."/>
            <person name="Spormann A.M."/>
            <person name="Op den Camp H."/>
            <person name="Overmann J."/>
            <person name="Amann R."/>
            <person name="Jetten M.S.M."/>
            <person name="Mascher T."/>
            <person name="Medema M.H."/>
            <person name="Devos D.P."/>
            <person name="Kaster A.-K."/>
            <person name="Ovreas L."/>
            <person name="Rohde M."/>
            <person name="Galperin M.Y."/>
            <person name="Jogler C."/>
        </authorList>
    </citation>
    <scope>NUCLEOTIDE SEQUENCE [LARGE SCALE GENOMIC DNA]</scope>
    <source>
        <strain evidence="12 13">OJF2</strain>
    </source>
</reference>
<feature type="binding site" evidence="11">
    <location>
        <position position="65"/>
    </location>
    <ligand>
        <name>substrate</name>
    </ligand>
</feature>
<keyword evidence="11" id="KW-0479">Metal-binding</keyword>
<accession>A0A5B9W7Y3</accession>
<evidence type="ECO:0000256" key="2">
    <source>
        <dbReference type="ARBA" id="ARBA00006997"/>
    </source>
</evidence>
<evidence type="ECO:0000256" key="3">
    <source>
        <dbReference type="ARBA" id="ARBA00012154"/>
    </source>
</evidence>
<feature type="binding site" evidence="11">
    <location>
        <begin position="19"/>
        <end position="24"/>
    </location>
    <ligand>
        <name>ATP</name>
        <dbReference type="ChEBI" id="CHEBI:30616"/>
    </ligand>
</feature>
<dbReference type="Pfam" id="PF01202">
    <property type="entry name" value="SKI"/>
    <property type="match status" value="1"/>
</dbReference>
<dbReference type="PANTHER" id="PTHR21087">
    <property type="entry name" value="SHIKIMATE KINASE"/>
    <property type="match status" value="1"/>
</dbReference>
<dbReference type="GO" id="GO:0009423">
    <property type="term" value="P:chorismate biosynthetic process"/>
    <property type="evidence" value="ECO:0007669"/>
    <property type="project" value="UniProtKB-UniRule"/>
</dbReference>
<dbReference type="OrthoDB" id="9800332at2"/>
<keyword evidence="7 11" id="KW-0418">Kinase</keyword>
<sequence length="183" mass="19540">MQANHGERGRGLVLVGYRGTGKSTVGRIVADRAGREFVEVDAEIERRAGRSIRAIFAEDGEPAFRDMEEEAVRGLVRDFPGAVLATGGGTVMRATNRGLLRGHGLVVWLRAEPAELARRIEADAISFATRPALTAAGPLAEIPAVLAARTPAYREAADHEVEAQGHAPERIAEQILALWTAGA</sequence>
<comment type="catalytic activity">
    <reaction evidence="10 11">
        <text>shikimate + ATP = 3-phosphoshikimate + ADP + H(+)</text>
        <dbReference type="Rhea" id="RHEA:13121"/>
        <dbReference type="ChEBI" id="CHEBI:15378"/>
        <dbReference type="ChEBI" id="CHEBI:30616"/>
        <dbReference type="ChEBI" id="CHEBI:36208"/>
        <dbReference type="ChEBI" id="CHEBI:145989"/>
        <dbReference type="ChEBI" id="CHEBI:456216"/>
        <dbReference type="EC" id="2.7.1.71"/>
    </reaction>
</comment>
<dbReference type="Proteomes" id="UP000324233">
    <property type="component" value="Chromosome"/>
</dbReference>
<dbReference type="EMBL" id="CP042997">
    <property type="protein sequence ID" value="QEH36802.1"/>
    <property type="molecule type" value="Genomic_DNA"/>
</dbReference>
<dbReference type="GO" id="GO:0005829">
    <property type="term" value="C:cytosol"/>
    <property type="evidence" value="ECO:0007669"/>
    <property type="project" value="TreeGrafter"/>
</dbReference>
<keyword evidence="11" id="KW-0963">Cytoplasm</keyword>
<evidence type="ECO:0000313" key="13">
    <source>
        <dbReference type="Proteomes" id="UP000324233"/>
    </source>
</evidence>
<evidence type="ECO:0000313" key="12">
    <source>
        <dbReference type="EMBL" id="QEH36802.1"/>
    </source>
</evidence>
<evidence type="ECO:0000256" key="5">
    <source>
        <dbReference type="ARBA" id="ARBA00022679"/>
    </source>
</evidence>
<comment type="subcellular location">
    <subcellularLocation>
        <location evidence="11">Cytoplasm</location>
    </subcellularLocation>
</comment>
<feature type="binding site" evidence="11">
    <location>
        <position position="23"/>
    </location>
    <ligand>
        <name>Mg(2+)</name>
        <dbReference type="ChEBI" id="CHEBI:18420"/>
    </ligand>
</feature>